<evidence type="ECO:0000256" key="5">
    <source>
        <dbReference type="ARBA" id="ARBA00022989"/>
    </source>
</evidence>
<dbReference type="SUPFAM" id="SSF103473">
    <property type="entry name" value="MFS general substrate transporter"/>
    <property type="match status" value="1"/>
</dbReference>
<evidence type="ECO:0000256" key="2">
    <source>
        <dbReference type="ARBA" id="ARBA00022448"/>
    </source>
</evidence>
<dbReference type="Gene3D" id="1.20.1250.20">
    <property type="entry name" value="MFS general substrate transporter like domains"/>
    <property type="match status" value="1"/>
</dbReference>
<dbReference type="InterPro" id="IPR020846">
    <property type="entry name" value="MFS_dom"/>
</dbReference>
<sequence length="406" mass="44151">MNRQKQEWKRRFYILWTGQAVSILTSSVIQMAIIWYMTEKTGSAAILSFATMAGFLPHAVLGPFIGVLVDRYDRKKIMIISDLLIAAVTLILVVWGFYTEIPIWLIMSVLFVRSIGTTFHMPSLQAVTPLIVPGEHLVKYAGYSQAVESVSMLLSPAIAAALYGVWDISTIILLDVAGAVFAAVTITSIEIPALVRDEEAQTPHMIREAKEAVAVIRKEQGMIALLFISALYAIIYMPIGTLYPLMCISYFGSTFTEAGIVEILFASGTLIGSIALGRWGEKIDKIGAIKKSIGVMGIGLLISGLLPSGVIWIFGGLAAVMGVTIPFYYGVLTTIFQLKIEPEYLGRVFSLSMSLSMVAMPVGLLLSAAFVDVIGVNIWFLISGVLAILLAFVCAMLPSLRKCCTE</sequence>
<feature type="transmembrane region" description="Helical" evidence="7">
    <location>
        <begin position="12"/>
        <end position="37"/>
    </location>
</feature>
<reference evidence="9 10" key="1">
    <citation type="submission" date="2016-09" db="EMBL/GenBank/DDBJ databases">
        <authorList>
            <person name="Capua I."/>
            <person name="De Benedictis P."/>
            <person name="Joannis T."/>
            <person name="Lombin L.H."/>
            <person name="Cattoli G."/>
        </authorList>
    </citation>
    <scope>NUCLEOTIDE SEQUENCE [LARGE SCALE GENOMIC DNA]</scope>
    <source>
        <strain evidence="9 10">GluBS11</strain>
    </source>
</reference>
<feature type="transmembrane region" description="Helical" evidence="7">
    <location>
        <begin position="312"/>
        <end position="336"/>
    </location>
</feature>
<keyword evidence="6 7" id="KW-0472">Membrane</keyword>
<dbReference type="CDD" id="cd06173">
    <property type="entry name" value="MFS_MefA_like"/>
    <property type="match status" value="1"/>
</dbReference>
<evidence type="ECO:0000256" key="1">
    <source>
        <dbReference type="ARBA" id="ARBA00004651"/>
    </source>
</evidence>
<protein>
    <submittedName>
        <fullName evidence="9">MFS transporter, DHA3 family, macrolide efflux protein</fullName>
    </submittedName>
</protein>
<gene>
    <name evidence="9" type="ORF">SAMN05421730_101110</name>
</gene>
<proteinExistence type="predicted"/>
<dbReference type="STRING" id="1619234.SAMN05421730_101110"/>
<feature type="transmembrane region" description="Helical" evidence="7">
    <location>
        <begin position="223"/>
        <end position="246"/>
    </location>
</feature>
<dbReference type="GO" id="GO:0022857">
    <property type="term" value="F:transmembrane transporter activity"/>
    <property type="evidence" value="ECO:0007669"/>
    <property type="project" value="InterPro"/>
</dbReference>
<keyword evidence="4 7" id="KW-0812">Transmembrane</keyword>
<organism evidence="9 10">
    <name type="scientific">Anaerobium acetethylicum</name>
    <dbReference type="NCBI Taxonomy" id="1619234"/>
    <lineage>
        <taxon>Bacteria</taxon>
        <taxon>Bacillati</taxon>
        <taxon>Bacillota</taxon>
        <taxon>Clostridia</taxon>
        <taxon>Lachnospirales</taxon>
        <taxon>Lachnospiraceae</taxon>
        <taxon>Anaerobium</taxon>
    </lineage>
</organism>
<keyword evidence="3" id="KW-1003">Cell membrane</keyword>
<evidence type="ECO:0000313" key="10">
    <source>
        <dbReference type="Proteomes" id="UP000199315"/>
    </source>
</evidence>
<dbReference type="PANTHER" id="PTHR43266:SF10">
    <property type="entry name" value="BACILYSIN EXPORTER BACE-RELATED"/>
    <property type="match status" value="1"/>
</dbReference>
<dbReference type="EMBL" id="FMKA01000011">
    <property type="protein sequence ID" value="SCP97477.1"/>
    <property type="molecule type" value="Genomic_DNA"/>
</dbReference>
<feature type="transmembrane region" description="Helical" evidence="7">
    <location>
        <begin position="101"/>
        <end position="119"/>
    </location>
</feature>
<keyword evidence="10" id="KW-1185">Reference proteome</keyword>
<evidence type="ECO:0000256" key="3">
    <source>
        <dbReference type="ARBA" id="ARBA00022475"/>
    </source>
</evidence>
<feature type="transmembrane region" description="Helical" evidence="7">
    <location>
        <begin position="258"/>
        <end position="276"/>
    </location>
</feature>
<dbReference type="RefSeq" id="WP_091233613.1">
    <property type="nucleotide sequence ID" value="NZ_FMKA01000011.1"/>
</dbReference>
<comment type="subcellular location">
    <subcellularLocation>
        <location evidence="1">Cell membrane</location>
        <topology evidence="1">Multi-pass membrane protein</topology>
    </subcellularLocation>
</comment>
<dbReference type="PANTHER" id="PTHR43266">
    <property type="entry name" value="MACROLIDE-EFFLUX PROTEIN"/>
    <property type="match status" value="1"/>
</dbReference>
<dbReference type="GO" id="GO:0005886">
    <property type="term" value="C:plasma membrane"/>
    <property type="evidence" value="ECO:0007669"/>
    <property type="project" value="UniProtKB-SubCell"/>
</dbReference>
<accession>A0A1D3TU21</accession>
<dbReference type="OrthoDB" id="9775268at2"/>
<evidence type="ECO:0000259" key="8">
    <source>
        <dbReference type="PROSITE" id="PS50850"/>
    </source>
</evidence>
<feature type="transmembrane region" description="Helical" evidence="7">
    <location>
        <begin position="288"/>
        <end position="306"/>
    </location>
</feature>
<evidence type="ECO:0000256" key="7">
    <source>
        <dbReference type="SAM" id="Phobius"/>
    </source>
</evidence>
<dbReference type="AlphaFoldDB" id="A0A1D3TU21"/>
<feature type="transmembrane region" description="Helical" evidence="7">
    <location>
        <begin position="376"/>
        <end position="397"/>
    </location>
</feature>
<dbReference type="InterPro" id="IPR011701">
    <property type="entry name" value="MFS"/>
</dbReference>
<feature type="domain" description="Major facilitator superfamily (MFS) profile" evidence="8">
    <location>
        <begin position="11"/>
        <end position="401"/>
    </location>
</feature>
<name>A0A1D3TU21_9FIRM</name>
<feature type="transmembrane region" description="Helical" evidence="7">
    <location>
        <begin position="171"/>
        <end position="195"/>
    </location>
</feature>
<feature type="transmembrane region" description="Helical" evidence="7">
    <location>
        <begin position="348"/>
        <end position="370"/>
    </location>
</feature>
<dbReference type="InterPro" id="IPR036259">
    <property type="entry name" value="MFS_trans_sf"/>
</dbReference>
<evidence type="ECO:0000256" key="4">
    <source>
        <dbReference type="ARBA" id="ARBA00022692"/>
    </source>
</evidence>
<dbReference type="PROSITE" id="PS50850">
    <property type="entry name" value="MFS"/>
    <property type="match status" value="1"/>
</dbReference>
<evidence type="ECO:0000256" key="6">
    <source>
        <dbReference type="ARBA" id="ARBA00023136"/>
    </source>
</evidence>
<evidence type="ECO:0000313" key="9">
    <source>
        <dbReference type="EMBL" id="SCP97477.1"/>
    </source>
</evidence>
<dbReference type="Pfam" id="PF07690">
    <property type="entry name" value="MFS_1"/>
    <property type="match status" value="1"/>
</dbReference>
<keyword evidence="5 7" id="KW-1133">Transmembrane helix</keyword>
<feature type="transmembrane region" description="Helical" evidence="7">
    <location>
        <begin position="43"/>
        <end position="65"/>
    </location>
</feature>
<dbReference type="Proteomes" id="UP000199315">
    <property type="component" value="Unassembled WGS sequence"/>
</dbReference>
<keyword evidence="2" id="KW-0813">Transport</keyword>